<dbReference type="EMBL" id="GAIX01004495">
    <property type="protein sequence ID" value="JAA88065.1"/>
    <property type="molecule type" value="Transcribed_RNA"/>
</dbReference>
<organism evidence="1">
    <name type="scientific">Pararge aegeria</name>
    <name type="common">speckled wood butterfly</name>
    <dbReference type="NCBI Taxonomy" id="116150"/>
    <lineage>
        <taxon>Eukaryota</taxon>
        <taxon>Metazoa</taxon>
        <taxon>Ecdysozoa</taxon>
        <taxon>Arthropoda</taxon>
        <taxon>Hexapoda</taxon>
        <taxon>Insecta</taxon>
        <taxon>Pterygota</taxon>
        <taxon>Neoptera</taxon>
        <taxon>Endopterygota</taxon>
        <taxon>Lepidoptera</taxon>
        <taxon>Glossata</taxon>
        <taxon>Ditrysia</taxon>
        <taxon>Papilionoidea</taxon>
        <taxon>Nymphalidae</taxon>
        <taxon>Satyrinae</taxon>
        <taxon>Satyrini</taxon>
        <taxon>Parargina</taxon>
        <taxon>Pararge</taxon>
    </lineage>
</organism>
<accession>S4PKH4</accession>
<evidence type="ECO:0000313" key="1">
    <source>
        <dbReference type="EMBL" id="JAA88065.1"/>
    </source>
</evidence>
<name>S4PKH4_9NEOP</name>
<reference evidence="1" key="2">
    <citation type="submission" date="2013-05" db="EMBL/GenBank/DDBJ databases">
        <authorList>
            <person name="Carter J.-M."/>
            <person name="Baker S.C."/>
            <person name="Pink R."/>
            <person name="Carter D.R.F."/>
            <person name="Collins A."/>
            <person name="Tomlin J."/>
            <person name="Gibbs M."/>
            <person name="Breuker C.J."/>
        </authorList>
    </citation>
    <scope>NUCLEOTIDE SEQUENCE</scope>
    <source>
        <tissue evidence="1">Ovary</tissue>
    </source>
</reference>
<dbReference type="AlphaFoldDB" id="S4PKH4"/>
<proteinExistence type="predicted"/>
<reference evidence="1" key="1">
    <citation type="journal article" date="2013" name="BMC Genomics">
        <title>Unscrambling butterfly oogenesis.</title>
        <authorList>
            <person name="Carter J.M."/>
            <person name="Baker S.C."/>
            <person name="Pink R."/>
            <person name="Carter D.R."/>
            <person name="Collins A."/>
            <person name="Tomlin J."/>
            <person name="Gibbs M."/>
            <person name="Breuker C.J."/>
        </authorList>
    </citation>
    <scope>NUCLEOTIDE SEQUENCE</scope>
    <source>
        <tissue evidence="1">Ovary</tissue>
    </source>
</reference>
<feature type="non-terminal residue" evidence="1">
    <location>
        <position position="74"/>
    </location>
</feature>
<protein>
    <submittedName>
        <fullName evidence="1">Uncharacterized protein</fullName>
    </submittedName>
</protein>
<sequence length="74" mass="8313">MKSLSETARCDTTVKIVNEILIETVRTCGVRTQAYVAQSRERFQSLTLCGCCWRPGDQPLRRAAYKATTSNKSL</sequence>